<dbReference type="InterPro" id="IPR017853">
    <property type="entry name" value="GH"/>
</dbReference>
<dbReference type="InterPro" id="IPR000322">
    <property type="entry name" value="Glyco_hydro_31_TIM"/>
</dbReference>
<keyword evidence="2 6" id="KW-0326">Glycosidase</keyword>
<dbReference type="InterPro" id="IPR048395">
    <property type="entry name" value="Glyco_hydro_31_C"/>
</dbReference>
<dbReference type="Pfam" id="PF01055">
    <property type="entry name" value="Glyco_hydro_31_2nd"/>
    <property type="match status" value="1"/>
</dbReference>
<dbReference type="AlphaFoldDB" id="A0A0B7FQW6"/>
<dbReference type="PANTHER" id="PTHR22762:SF120">
    <property type="entry name" value="HETEROGLYCAN GLUCOSIDASE 1"/>
    <property type="match status" value="1"/>
</dbReference>
<keyword evidence="7" id="KW-1185">Reference proteome</keyword>
<dbReference type="SUPFAM" id="SSF74650">
    <property type="entry name" value="Galactose mutarotase-like"/>
    <property type="match status" value="1"/>
</dbReference>
<dbReference type="PANTHER" id="PTHR22762">
    <property type="entry name" value="ALPHA-GLUCOSIDASE"/>
    <property type="match status" value="1"/>
</dbReference>
<dbReference type="GO" id="GO:0030246">
    <property type="term" value="F:carbohydrate binding"/>
    <property type="evidence" value="ECO:0007669"/>
    <property type="project" value="InterPro"/>
</dbReference>
<dbReference type="OrthoDB" id="5839090at2759"/>
<proteinExistence type="inferred from homology"/>
<accession>A0A0B7FQW6</accession>
<dbReference type="Gene3D" id="2.60.40.1180">
    <property type="entry name" value="Golgi alpha-mannosidase II"/>
    <property type="match status" value="2"/>
</dbReference>
<feature type="domain" description="Glycoside hydrolase family 31 N-terminal" evidence="4">
    <location>
        <begin position="71"/>
        <end position="309"/>
    </location>
</feature>
<dbReference type="EMBL" id="LN679131">
    <property type="protein sequence ID" value="CEL58588.1"/>
    <property type="molecule type" value="Genomic_DNA"/>
</dbReference>
<feature type="domain" description="Glycoside hydrolase family 31 TIM barrel" evidence="3">
    <location>
        <begin position="352"/>
        <end position="704"/>
    </location>
</feature>
<sequence>MSYNKQSDPYRYVKAEDFFSDLDSEDGRPQWARVENVELLPNQFDAQGNIKNKTCDHGLAFQDSNNKIFLIQFIRPTVFRVRFNPRYASAEQYSIWNSRNLVQDTLADLISTLDRFERVSWEVHGRDEGDLVVIESRPTLGADNQSARAPATSNPEGYYMQLRIRKRDFKIIALQPVSRSRSWEDDDLRSFGICGPDETKYDVKVVWQTKPRGILYSDKATVVEVEKPGRARYLGFGEQGGRQLLKTKVIIDYFNYDNMTYSQVYNHGPMDSREPLYHSEPFWMEVSQHPGYKLKVASFVDNFSQVCLDIGSKDNSVFRVATRFNCMQLFVVAGTSISDVITSYTSIVGRPLLKPRYVLGYHQGCYGYDTPQKILEVVKAYRDANFPLDGLHLDVDLQRNYKTFTVDPDVFPEPKELFQDLRDQGVKCSTNITPFINGDDDSSYSTLQEALKNGYLVEDRRFLQDNGPQNANEDQYMLFRCGHKTEFHASDLNQEPRSHYEPEDRIFPFRLWLSSDSIKSIKEKSPSDQQPRLPAIRIWSLYAFNLHKATYNGWNYNPRRKGKRNFIIGRGGFIGLHRYAGLWTGDNSSRWDFLRVSVAQVLSLGLSGISISGADVGGFEPGSEGEQWANPELLMRWYCAYSLLPWFRNHYNGKSGKKLFQEPFRYAEKVDEAPENEKWLYVATLPICRYYVMLRYTLLQLLYDQMFDNLLTGLPIARSLIITNEQDASLVGENSDFLDDEYMVGDDLLVAPILHPQGSEWEPVTRVVYLPRPNSWWQCNLRAEGPDSAVALGNEFKGGSLVPYDARLGLEESRIPYVTPMFIKFGAIIPQIEPRMYAEDYQSKPNPITIHVYPGHTGPNRSYDLYLDDGVSRESAPTAKGLRIQQRLSIDKLRERQATDDDRKFSTDAFGDRQAEDVYWKVRIFQASDKLCSSLSCRVTYCVCTDGQETSHNHPPGEPRTITRSIELWTIHKHERFDPTLINGPVYRLFIWGESKCAHAFENADWEDSLNNSVIQRSYDESKNAWVIELPIRDVAEKDYILKCTYLA</sequence>
<dbReference type="GO" id="GO:0005975">
    <property type="term" value="P:carbohydrate metabolic process"/>
    <property type="evidence" value="ECO:0007669"/>
    <property type="project" value="InterPro"/>
</dbReference>
<reference evidence="6 7" key="1">
    <citation type="submission" date="2014-11" db="EMBL/GenBank/DDBJ databases">
        <authorList>
            <person name="Wibberg Daniel"/>
        </authorList>
    </citation>
    <scope>NUCLEOTIDE SEQUENCE [LARGE SCALE GENOMIC DNA]</scope>
    <source>
        <strain evidence="6">Rhizoctonia solani AG1-IB 7/3/14</strain>
    </source>
</reference>
<evidence type="ECO:0000259" key="5">
    <source>
        <dbReference type="Pfam" id="PF21365"/>
    </source>
</evidence>
<evidence type="ECO:0000259" key="4">
    <source>
        <dbReference type="Pfam" id="PF13802"/>
    </source>
</evidence>
<organism evidence="6 7">
    <name type="scientific">Thanatephorus cucumeris (strain AG1-IB / isolate 7/3/14)</name>
    <name type="common">Lettuce bottom rot fungus</name>
    <name type="synonym">Rhizoctonia solani</name>
    <dbReference type="NCBI Taxonomy" id="1108050"/>
    <lineage>
        <taxon>Eukaryota</taxon>
        <taxon>Fungi</taxon>
        <taxon>Dikarya</taxon>
        <taxon>Basidiomycota</taxon>
        <taxon>Agaricomycotina</taxon>
        <taxon>Agaricomycetes</taxon>
        <taxon>Cantharellales</taxon>
        <taxon>Ceratobasidiaceae</taxon>
        <taxon>Rhizoctonia</taxon>
        <taxon>Rhizoctonia solani AG-1</taxon>
    </lineage>
</organism>
<dbReference type="SUPFAM" id="SSF51011">
    <property type="entry name" value="Glycosyl hydrolase domain"/>
    <property type="match status" value="1"/>
</dbReference>
<dbReference type="Proteomes" id="UP000059188">
    <property type="component" value="Unassembled WGS sequence"/>
</dbReference>
<dbReference type="Gene3D" id="2.60.40.1760">
    <property type="entry name" value="glycosyl hydrolase (family 31)"/>
    <property type="match status" value="1"/>
</dbReference>
<dbReference type="InterPro" id="IPR011013">
    <property type="entry name" value="Gal_mutarotase_sf_dom"/>
</dbReference>
<dbReference type="SUPFAM" id="SSF51445">
    <property type="entry name" value="(Trans)glycosidases"/>
    <property type="match status" value="1"/>
</dbReference>
<evidence type="ECO:0000313" key="7">
    <source>
        <dbReference type="Proteomes" id="UP000059188"/>
    </source>
</evidence>
<evidence type="ECO:0000313" key="6">
    <source>
        <dbReference type="EMBL" id="CEL58588.1"/>
    </source>
</evidence>
<dbReference type="GO" id="GO:0004558">
    <property type="term" value="F:alpha-1,4-glucosidase activity"/>
    <property type="evidence" value="ECO:0007669"/>
    <property type="project" value="UniProtKB-EC"/>
</dbReference>
<dbReference type="STRING" id="1108050.A0A0B7FQW6"/>
<name>A0A0B7FQW6_THACB</name>
<dbReference type="InterPro" id="IPR013780">
    <property type="entry name" value="Glyco_hydro_b"/>
</dbReference>
<evidence type="ECO:0000259" key="3">
    <source>
        <dbReference type="Pfam" id="PF01055"/>
    </source>
</evidence>
<dbReference type="InterPro" id="IPR025887">
    <property type="entry name" value="Glyco_hydro_31_N_dom"/>
</dbReference>
<dbReference type="Pfam" id="PF13802">
    <property type="entry name" value="Gal_mutarotas_2"/>
    <property type="match status" value="1"/>
</dbReference>
<comment type="similarity">
    <text evidence="1 2">Belongs to the glycosyl hydrolase 31 family.</text>
</comment>
<protein>
    <submittedName>
        <fullName evidence="6">Alpha-glucosidase</fullName>
        <ecNumber evidence="6">3.2.1.20</ecNumber>
    </submittedName>
</protein>
<feature type="domain" description="Glycosyl hydrolase family 31 C-terminal" evidence="5">
    <location>
        <begin position="713"/>
        <end position="829"/>
    </location>
</feature>
<dbReference type="Gene3D" id="3.20.20.80">
    <property type="entry name" value="Glycosidases"/>
    <property type="match status" value="1"/>
</dbReference>
<evidence type="ECO:0000256" key="1">
    <source>
        <dbReference type="ARBA" id="ARBA00007806"/>
    </source>
</evidence>
<dbReference type="EC" id="3.2.1.20" evidence="6"/>
<dbReference type="Pfam" id="PF21365">
    <property type="entry name" value="Glyco_hydro_31_3rd"/>
    <property type="match status" value="1"/>
</dbReference>
<dbReference type="CDD" id="cd14752">
    <property type="entry name" value="GH31_N"/>
    <property type="match status" value="1"/>
</dbReference>
<gene>
    <name evidence="6" type="ORF">RSOLAG1IB_08664</name>
</gene>
<keyword evidence="2 6" id="KW-0378">Hydrolase</keyword>
<evidence type="ECO:0000256" key="2">
    <source>
        <dbReference type="RuleBase" id="RU361185"/>
    </source>
</evidence>